<organism evidence="1 2">
    <name type="scientific">Fusarium redolens</name>
    <dbReference type="NCBI Taxonomy" id="48865"/>
    <lineage>
        <taxon>Eukaryota</taxon>
        <taxon>Fungi</taxon>
        <taxon>Dikarya</taxon>
        <taxon>Ascomycota</taxon>
        <taxon>Pezizomycotina</taxon>
        <taxon>Sordariomycetes</taxon>
        <taxon>Hypocreomycetidae</taxon>
        <taxon>Hypocreales</taxon>
        <taxon>Nectriaceae</taxon>
        <taxon>Fusarium</taxon>
        <taxon>Fusarium redolens species complex</taxon>
    </lineage>
</organism>
<proteinExistence type="predicted"/>
<keyword evidence="2" id="KW-1185">Reference proteome</keyword>
<dbReference type="RefSeq" id="XP_046054736.1">
    <property type="nucleotide sequence ID" value="XM_046197960.1"/>
</dbReference>
<accession>A0A9P9R4X1</accession>
<gene>
    <name evidence="1" type="ORF">BKA55DRAFT_670832</name>
</gene>
<dbReference type="AlphaFoldDB" id="A0A9P9R4X1"/>
<dbReference type="GeneID" id="70227914"/>
<comment type="caution">
    <text evidence="1">The sequence shown here is derived from an EMBL/GenBank/DDBJ whole genome shotgun (WGS) entry which is preliminary data.</text>
</comment>
<dbReference type="EMBL" id="JAGMUX010000002">
    <property type="protein sequence ID" value="KAH7266917.1"/>
    <property type="molecule type" value="Genomic_DNA"/>
</dbReference>
<name>A0A9P9R4X1_FUSRE</name>
<evidence type="ECO:0000313" key="1">
    <source>
        <dbReference type="EMBL" id="KAH7266917.1"/>
    </source>
</evidence>
<evidence type="ECO:0000313" key="2">
    <source>
        <dbReference type="Proteomes" id="UP000720189"/>
    </source>
</evidence>
<reference evidence="1" key="1">
    <citation type="journal article" date="2021" name="Nat. Commun.">
        <title>Genetic determinants of endophytism in the Arabidopsis root mycobiome.</title>
        <authorList>
            <person name="Mesny F."/>
            <person name="Miyauchi S."/>
            <person name="Thiergart T."/>
            <person name="Pickel B."/>
            <person name="Atanasova L."/>
            <person name="Karlsson M."/>
            <person name="Huettel B."/>
            <person name="Barry K.W."/>
            <person name="Haridas S."/>
            <person name="Chen C."/>
            <person name="Bauer D."/>
            <person name="Andreopoulos W."/>
            <person name="Pangilinan J."/>
            <person name="LaButti K."/>
            <person name="Riley R."/>
            <person name="Lipzen A."/>
            <person name="Clum A."/>
            <person name="Drula E."/>
            <person name="Henrissat B."/>
            <person name="Kohler A."/>
            <person name="Grigoriev I.V."/>
            <person name="Martin F.M."/>
            <person name="Hacquard S."/>
        </authorList>
    </citation>
    <scope>NUCLEOTIDE SEQUENCE</scope>
    <source>
        <strain evidence="1">MPI-CAGE-AT-0023</strain>
    </source>
</reference>
<sequence length="199" mass="22446">MSRLIIQALTLDASRSGYTFLCMYNIPAAVVLSSNKDGDPVRHHVNESWSTLVPYPRVSCWTFCRPEQCPLEEGVFVLGINRQVIMWLAVGPFTYPDHNIQISFSLRVSTSSRVTVSIGEPAHYSTRRYGIKSDIGYAIPRPAELSGIRVVCRVKIPTGGLLDVTLQSPYRWRNPRLPSVIDEASCFVFQNRSIFHKSK</sequence>
<protein>
    <submittedName>
        <fullName evidence="1">Uncharacterized protein</fullName>
    </submittedName>
</protein>
<dbReference type="Proteomes" id="UP000720189">
    <property type="component" value="Unassembled WGS sequence"/>
</dbReference>